<sequence>MASFRLRNNRWQARVQRNGQKDLAKSFLNKPDAEKWARSIEIEIDRGSYINTSYAQKTLFKDLIQQYLKEVTPTLRGAPEDTYRLRKMMRNPIAELNLTELTPNRIANYRDERLKEIKPNTVIRELAYISSMINHARREWGLGIINPVAQIRKPSQPKGRERVLNDAEMSRMLHELEKINPFLKPLCEFALETAMRRGELMSLLWMNINFEKSVAFLPLTKNGDSRYVPLSTKAIKTLKLLPRDIEGRVFPLNKGTVSIFFLRAARRAKVDDVHFHDLRHMALTKLSVKFTNILELASISGHKELKMLQRYVHIKAEDLVIKMG</sequence>
<keyword evidence="2 4" id="KW-0238">DNA-binding</keyword>
<evidence type="ECO:0000313" key="8">
    <source>
        <dbReference type="Proteomes" id="UP000064007"/>
    </source>
</evidence>
<dbReference type="GO" id="GO:0003677">
    <property type="term" value="F:DNA binding"/>
    <property type="evidence" value="ECO:0007669"/>
    <property type="project" value="UniProtKB-UniRule"/>
</dbReference>
<dbReference type="InterPro" id="IPR011010">
    <property type="entry name" value="DNA_brk_join_enz"/>
</dbReference>
<dbReference type="HOGENOM" id="CLU_027562_32_1_4"/>
<evidence type="ECO:0000256" key="1">
    <source>
        <dbReference type="ARBA" id="ARBA00022908"/>
    </source>
</evidence>
<keyword evidence="1" id="KW-0229">DNA integration</keyword>
<proteinExistence type="predicted"/>
<evidence type="ECO:0000259" key="5">
    <source>
        <dbReference type="PROSITE" id="PS51898"/>
    </source>
</evidence>
<keyword evidence="3" id="KW-0233">DNA recombination</keyword>
<dbReference type="GO" id="GO:0006310">
    <property type="term" value="P:DNA recombination"/>
    <property type="evidence" value="ECO:0007669"/>
    <property type="project" value="UniProtKB-KW"/>
</dbReference>
<feature type="domain" description="Tyr recombinase" evidence="5">
    <location>
        <begin position="158"/>
        <end position="324"/>
    </location>
</feature>
<dbReference type="InterPro" id="IPR050090">
    <property type="entry name" value="Tyrosine_recombinase_XerCD"/>
</dbReference>
<evidence type="ECO:0000256" key="4">
    <source>
        <dbReference type="PROSITE-ProRule" id="PRU01248"/>
    </source>
</evidence>
<dbReference type="SUPFAM" id="SSF56349">
    <property type="entry name" value="DNA breaking-rejoining enzymes"/>
    <property type="match status" value="1"/>
</dbReference>
<dbReference type="Pfam" id="PF24624">
    <property type="entry name" value="Int_N"/>
    <property type="match status" value="1"/>
</dbReference>
<protein>
    <submittedName>
        <fullName evidence="7">Integrase family protein</fullName>
    </submittedName>
</protein>
<dbReference type="Gene3D" id="1.10.150.130">
    <property type="match status" value="1"/>
</dbReference>
<dbReference type="InterPro" id="IPR002104">
    <property type="entry name" value="Integrase_catalytic"/>
</dbReference>
<dbReference type="Gene3D" id="1.10.443.10">
    <property type="entry name" value="Intergrase catalytic core"/>
    <property type="match status" value="1"/>
</dbReference>
<reference evidence="8" key="1">
    <citation type="submission" date="2014-12" db="EMBL/GenBank/DDBJ databases">
        <authorList>
            <person name="Salcher M.M."/>
        </authorList>
    </citation>
    <scope>NUCLEOTIDE SEQUENCE [LARGE SCALE GENOMIC DNA]</scope>
    <source>
        <strain evidence="8">MMS-10A-171</strain>
    </source>
</reference>
<evidence type="ECO:0000256" key="3">
    <source>
        <dbReference type="ARBA" id="ARBA00023172"/>
    </source>
</evidence>
<organism evidence="7 8">
    <name type="scientific">Candidatus Methylopumilus planktonicus</name>
    <dbReference type="NCBI Taxonomy" id="1581557"/>
    <lineage>
        <taxon>Bacteria</taxon>
        <taxon>Pseudomonadati</taxon>
        <taxon>Pseudomonadota</taxon>
        <taxon>Betaproteobacteria</taxon>
        <taxon>Nitrosomonadales</taxon>
        <taxon>Methylophilaceae</taxon>
        <taxon>Candidatus Methylopumilus</taxon>
    </lineage>
</organism>
<accession>A0A0D6EUU9</accession>
<keyword evidence="8" id="KW-1185">Reference proteome</keyword>
<evidence type="ECO:0000259" key="6">
    <source>
        <dbReference type="PROSITE" id="PS51900"/>
    </source>
</evidence>
<dbReference type="KEGG" id="mbat:BN1208_0142"/>
<dbReference type="InterPro" id="IPR057084">
    <property type="entry name" value="Int_N"/>
</dbReference>
<dbReference type="GO" id="GO:0015074">
    <property type="term" value="P:DNA integration"/>
    <property type="evidence" value="ECO:0007669"/>
    <property type="project" value="UniProtKB-KW"/>
</dbReference>
<dbReference type="InterPro" id="IPR010998">
    <property type="entry name" value="Integrase_recombinase_N"/>
</dbReference>
<dbReference type="STRING" id="1581557.BN1208_0142"/>
<dbReference type="AlphaFoldDB" id="A0A0D6EUU9"/>
<dbReference type="PROSITE" id="PS51900">
    <property type="entry name" value="CB"/>
    <property type="match status" value="1"/>
</dbReference>
<dbReference type="PANTHER" id="PTHR30349">
    <property type="entry name" value="PHAGE INTEGRASE-RELATED"/>
    <property type="match status" value="1"/>
</dbReference>
<evidence type="ECO:0000256" key="2">
    <source>
        <dbReference type="ARBA" id="ARBA00023125"/>
    </source>
</evidence>
<dbReference type="InterPro" id="IPR044068">
    <property type="entry name" value="CB"/>
</dbReference>
<dbReference type="PANTHER" id="PTHR30349:SF94">
    <property type="entry name" value="INTEGRASE_RECOMBINASE HI_1414-RELATED"/>
    <property type="match status" value="1"/>
</dbReference>
<evidence type="ECO:0000313" key="7">
    <source>
        <dbReference type="EMBL" id="CEZ19037.1"/>
    </source>
</evidence>
<dbReference type="CDD" id="cd00796">
    <property type="entry name" value="INT_Rci_Hp1_C"/>
    <property type="match status" value="1"/>
</dbReference>
<dbReference type="RefSeq" id="WP_046486786.1">
    <property type="nucleotide sequence ID" value="NZ_LN827929.1"/>
</dbReference>
<feature type="domain" description="Core-binding (CB)" evidence="6">
    <location>
        <begin position="58"/>
        <end position="137"/>
    </location>
</feature>
<dbReference type="Pfam" id="PF00589">
    <property type="entry name" value="Phage_integrase"/>
    <property type="match status" value="1"/>
</dbReference>
<dbReference type="Proteomes" id="UP000064007">
    <property type="component" value="Chromosome 1"/>
</dbReference>
<gene>
    <name evidence="7" type="ORF">BN1208_0142</name>
</gene>
<dbReference type="PROSITE" id="PS51898">
    <property type="entry name" value="TYR_RECOMBINASE"/>
    <property type="match status" value="1"/>
</dbReference>
<dbReference type="EMBL" id="LN827929">
    <property type="protein sequence ID" value="CEZ19037.1"/>
    <property type="molecule type" value="Genomic_DNA"/>
</dbReference>
<name>A0A0D6EUU9_9PROT</name>
<dbReference type="OrthoDB" id="662444at2"/>
<dbReference type="InterPro" id="IPR013762">
    <property type="entry name" value="Integrase-like_cat_sf"/>
</dbReference>